<comment type="caution">
    <text evidence="1">The sequence shown here is derived from an EMBL/GenBank/DDBJ whole genome shotgun (WGS) entry which is preliminary data.</text>
</comment>
<protein>
    <submittedName>
        <fullName evidence="1">Uncharacterized protein</fullName>
    </submittedName>
</protein>
<organism evidence="1 2">
    <name type="scientific">Armillaria luteobubalina</name>
    <dbReference type="NCBI Taxonomy" id="153913"/>
    <lineage>
        <taxon>Eukaryota</taxon>
        <taxon>Fungi</taxon>
        <taxon>Dikarya</taxon>
        <taxon>Basidiomycota</taxon>
        <taxon>Agaricomycotina</taxon>
        <taxon>Agaricomycetes</taxon>
        <taxon>Agaricomycetidae</taxon>
        <taxon>Agaricales</taxon>
        <taxon>Marasmiineae</taxon>
        <taxon>Physalacriaceae</taxon>
        <taxon>Armillaria</taxon>
    </lineage>
</organism>
<name>A0AA39PE46_9AGAR</name>
<sequence length="94" mass="10269">MAMYGPLSCLLAEADHCAATAEEEDKTGPTEDEDAKAEQDHLYTGFWVYTMMPSWSSDSSNKCLCGCLAPFQSRDIDVLKALPILGQGCYQQAP</sequence>
<accession>A0AA39PE46</accession>
<keyword evidence="2" id="KW-1185">Reference proteome</keyword>
<proteinExistence type="predicted"/>
<reference evidence="1" key="1">
    <citation type="submission" date="2023-06" db="EMBL/GenBank/DDBJ databases">
        <authorList>
            <consortium name="Lawrence Berkeley National Laboratory"/>
            <person name="Ahrendt S."/>
            <person name="Sahu N."/>
            <person name="Indic B."/>
            <person name="Wong-Bajracharya J."/>
            <person name="Merenyi Z."/>
            <person name="Ke H.-M."/>
            <person name="Monk M."/>
            <person name="Kocsube S."/>
            <person name="Drula E."/>
            <person name="Lipzen A."/>
            <person name="Balint B."/>
            <person name="Henrissat B."/>
            <person name="Andreopoulos B."/>
            <person name="Martin F.M."/>
            <person name="Harder C.B."/>
            <person name="Rigling D."/>
            <person name="Ford K.L."/>
            <person name="Foster G.D."/>
            <person name="Pangilinan J."/>
            <person name="Papanicolaou A."/>
            <person name="Barry K."/>
            <person name="LaButti K."/>
            <person name="Viragh M."/>
            <person name="Koriabine M."/>
            <person name="Yan M."/>
            <person name="Riley R."/>
            <person name="Champramary S."/>
            <person name="Plett K.L."/>
            <person name="Tsai I.J."/>
            <person name="Slot J."/>
            <person name="Sipos G."/>
            <person name="Plett J."/>
            <person name="Nagy L.G."/>
            <person name="Grigoriev I.V."/>
        </authorList>
    </citation>
    <scope>NUCLEOTIDE SEQUENCE</scope>
    <source>
        <strain evidence="1">HWK02</strain>
    </source>
</reference>
<dbReference type="Proteomes" id="UP001175228">
    <property type="component" value="Unassembled WGS sequence"/>
</dbReference>
<dbReference type="EMBL" id="JAUEPU010000067">
    <property type="protein sequence ID" value="KAK0482165.1"/>
    <property type="molecule type" value="Genomic_DNA"/>
</dbReference>
<dbReference type="AlphaFoldDB" id="A0AA39PE46"/>
<gene>
    <name evidence="1" type="ORF">EDD18DRAFT_1467861</name>
</gene>
<evidence type="ECO:0000313" key="1">
    <source>
        <dbReference type="EMBL" id="KAK0482165.1"/>
    </source>
</evidence>
<evidence type="ECO:0000313" key="2">
    <source>
        <dbReference type="Proteomes" id="UP001175228"/>
    </source>
</evidence>